<comment type="caution">
    <text evidence="1">The sequence shown here is derived from an EMBL/GenBank/DDBJ whole genome shotgun (WGS) entry which is preliminary data.</text>
</comment>
<reference evidence="1 2" key="1">
    <citation type="submission" date="2023-05" db="EMBL/GenBank/DDBJ databases">
        <title>Pseudodonghicola sp. nov.</title>
        <authorList>
            <person name="Huang J."/>
        </authorList>
    </citation>
    <scope>NUCLEOTIDE SEQUENCE [LARGE SCALE GENOMIC DNA]</scope>
    <source>
        <strain evidence="1 2">IC7</strain>
    </source>
</reference>
<name>A0ABT7EXG5_9RHOB</name>
<dbReference type="Pfam" id="PF01527">
    <property type="entry name" value="HTH_Tnp_1"/>
    <property type="match status" value="1"/>
</dbReference>
<evidence type="ECO:0000313" key="2">
    <source>
        <dbReference type="Proteomes" id="UP001243757"/>
    </source>
</evidence>
<accession>A0ABT7EXG5</accession>
<proteinExistence type="predicted"/>
<dbReference type="InterPro" id="IPR002514">
    <property type="entry name" value="Transposase_8"/>
</dbReference>
<organism evidence="1 2">
    <name type="scientific">Pseudodonghicola flavimaris</name>
    <dbReference type="NCBI Taxonomy" id="3050036"/>
    <lineage>
        <taxon>Bacteria</taxon>
        <taxon>Pseudomonadati</taxon>
        <taxon>Pseudomonadota</taxon>
        <taxon>Alphaproteobacteria</taxon>
        <taxon>Rhodobacterales</taxon>
        <taxon>Paracoccaceae</taxon>
        <taxon>Pseudodonghicola</taxon>
    </lineage>
</organism>
<dbReference type="PANTHER" id="PTHR37936:SF3">
    <property type="entry name" value="TRANSPOSASE INSC FOR INSERTION ELEMENT IS2A-RELATED"/>
    <property type="match status" value="1"/>
</dbReference>
<keyword evidence="2" id="KW-1185">Reference proteome</keyword>
<sequence length="140" mass="14838">MRFAMCATNSFLKSLGVEIYASGHRRWPDEAKALAVAMTLEAGATVNAVAERFGILPNQLSAWRREAKQGKLVLPAAEVEDPVFAPLVVCEVAEGEAGPEVASQAAPIRITRGAVVIELAHDASAARIAEIAHALEVHPC</sequence>
<protein>
    <submittedName>
        <fullName evidence="1">Transposase</fullName>
    </submittedName>
</protein>
<dbReference type="Proteomes" id="UP001243757">
    <property type="component" value="Unassembled WGS sequence"/>
</dbReference>
<dbReference type="InterPro" id="IPR010921">
    <property type="entry name" value="Trp_repressor/repl_initiator"/>
</dbReference>
<dbReference type="PANTHER" id="PTHR37936">
    <property type="entry name" value="TRANSPOSASE INSC FOR INSERTION ELEMENT IS2A-RELATED"/>
    <property type="match status" value="1"/>
</dbReference>
<dbReference type="EMBL" id="JASNJD010000003">
    <property type="protein sequence ID" value="MDK3017037.1"/>
    <property type="molecule type" value="Genomic_DNA"/>
</dbReference>
<dbReference type="RefSeq" id="WP_284479857.1">
    <property type="nucleotide sequence ID" value="NZ_JASNJD010000003.1"/>
</dbReference>
<gene>
    <name evidence="1" type="ORF">QO033_05080</name>
</gene>
<dbReference type="SUPFAM" id="SSF48295">
    <property type="entry name" value="TrpR-like"/>
    <property type="match status" value="1"/>
</dbReference>
<evidence type="ECO:0000313" key="1">
    <source>
        <dbReference type="EMBL" id="MDK3017037.1"/>
    </source>
</evidence>